<sequence>MRNEKDLLQLMNAHFEPLKLEIKRKQNVSVEFKKEELIQALSFLKSHSYRHLSTISCVDWPEEGEFELVYHLFSYDDLINISLKTRIKRDPGIFQTAKEIWPVAEFYERDIHDFFGVKFKGNDNLEELILENWQEIPPMRKDFDTRKFVNDKYEWRDYNGQKHTD</sequence>
<dbReference type="EMBL" id="FTNC01000002">
    <property type="protein sequence ID" value="SIQ18604.1"/>
    <property type="molecule type" value="Genomic_DNA"/>
</dbReference>
<accession>A0A1N6QPV5</accession>
<dbReference type="Proteomes" id="UP000185669">
    <property type="component" value="Unassembled WGS sequence"/>
</dbReference>
<dbReference type="PANTHER" id="PTHR10884:SF14">
    <property type="entry name" value="NADH DEHYDROGENASE [UBIQUINONE] IRON-SULFUR PROTEIN 3, MITOCHONDRIAL"/>
    <property type="match status" value="1"/>
</dbReference>
<dbReference type="SUPFAM" id="SSF143243">
    <property type="entry name" value="Nqo5-like"/>
    <property type="match status" value="1"/>
</dbReference>
<dbReference type="InterPro" id="IPR001268">
    <property type="entry name" value="NADH_UbQ_OxRdtase_30kDa_su"/>
</dbReference>
<dbReference type="OrthoDB" id="9803286at2"/>
<dbReference type="Pfam" id="PF00329">
    <property type="entry name" value="Complex1_30kDa"/>
    <property type="match status" value="1"/>
</dbReference>
<organism evidence="3 4">
    <name type="scientific">Halanaerobium kushneri</name>
    <dbReference type="NCBI Taxonomy" id="56779"/>
    <lineage>
        <taxon>Bacteria</taxon>
        <taxon>Bacillati</taxon>
        <taxon>Bacillota</taxon>
        <taxon>Clostridia</taxon>
        <taxon>Halanaerobiales</taxon>
        <taxon>Halanaerobiaceae</taxon>
        <taxon>Halanaerobium</taxon>
    </lineage>
</organism>
<evidence type="ECO:0000313" key="3">
    <source>
        <dbReference type="EMBL" id="SIQ18604.1"/>
    </source>
</evidence>
<dbReference type="InterPro" id="IPR037232">
    <property type="entry name" value="NADH_quin_OxRdtase_su_C/D-like"/>
</dbReference>
<dbReference type="RefSeq" id="WP_084566052.1">
    <property type="nucleotide sequence ID" value="NZ_FTNC01000002.1"/>
</dbReference>
<dbReference type="Gene3D" id="3.30.460.80">
    <property type="entry name" value="NADH:ubiquinone oxidoreductase, 30kDa subunit"/>
    <property type="match status" value="1"/>
</dbReference>
<dbReference type="GO" id="GO:0008137">
    <property type="term" value="F:NADH dehydrogenase (ubiquinone) activity"/>
    <property type="evidence" value="ECO:0007669"/>
    <property type="project" value="InterPro"/>
</dbReference>
<comment type="similarity">
    <text evidence="1">Belongs to the complex I 30 kDa subunit family.</text>
</comment>
<dbReference type="PANTHER" id="PTHR10884">
    <property type="entry name" value="NADH DEHYDROGENASE UBIQUINONE IRON-SULFUR PROTEIN 3"/>
    <property type="match status" value="1"/>
</dbReference>
<dbReference type="AlphaFoldDB" id="A0A1N6QPV5"/>
<evidence type="ECO:0000259" key="2">
    <source>
        <dbReference type="Pfam" id="PF00329"/>
    </source>
</evidence>
<reference evidence="4" key="1">
    <citation type="submission" date="2017-01" db="EMBL/GenBank/DDBJ databases">
        <authorList>
            <person name="Varghese N."/>
            <person name="Submissions S."/>
        </authorList>
    </citation>
    <scope>NUCLEOTIDE SEQUENCE [LARGE SCALE GENOMIC DNA]</scope>
    <source>
        <strain evidence="4">ATCC 700103</strain>
    </source>
</reference>
<name>A0A1N6QPV5_9FIRM</name>
<proteinExistence type="inferred from homology"/>
<evidence type="ECO:0000256" key="1">
    <source>
        <dbReference type="ARBA" id="ARBA00007569"/>
    </source>
</evidence>
<keyword evidence="4" id="KW-1185">Reference proteome</keyword>
<evidence type="ECO:0000313" key="4">
    <source>
        <dbReference type="Proteomes" id="UP000185669"/>
    </source>
</evidence>
<gene>
    <name evidence="3" type="ORF">SAMN05421834_10228</name>
</gene>
<feature type="domain" description="NADH:ubiquinone oxidoreductase 30kDa subunit" evidence="2">
    <location>
        <begin position="31"/>
        <end position="148"/>
    </location>
</feature>
<protein>
    <submittedName>
        <fullName evidence="3">NADH-quinone oxidoreductase subunit C</fullName>
    </submittedName>
</protein>
<dbReference type="STRING" id="56779.SAMN05421834_10228"/>